<dbReference type="InterPro" id="IPR027417">
    <property type="entry name" value="P-loop_NTPase"/>
</dbReference>
<dbReference type="EMBL" id="CM009298">
    <property type="protein sequence ID" value="PNT18737.1"/>
    <property type="molecule type" value="Genomic_DNA"/>
</dbReference>
<dbReference type="Proteomes" id="UP000006729">
    <property type="component" value="Chromosome 9"/>
</dbReference>
<name>A0A2K1Z0E1_POPTR</name>
<dbReference type="Gene3D" id="1.20.5.190">
    <property type="match status" value="1"/>
</dbReference>
<evidence type="ECO:0000313" key="2">
    <source>
        <dbReference type="Proteomes" id="UP000006729"/>
    </source>
</evidence>
<evidence type="ECO:0000313" key="1">
    <source>
        <dbReference type="EMBL" id="PNT18737.1"/>
    </source>
</evidence>
<sequence>MYSPREREQRRIVDQRCEKLSHGLVVLEQEVDKCRRLFYDLQASWEKEVQRQKNERRKRAAVVIIQNYVHKWLVRRAYLKFLSVTTSIQCCWRKVSNKGILKA</sequence>
<dbReference type="InParanoid" id="A0A2K1Z0E1"/>
<dbReference type="SUPFAM" id="SSF52540">
    <property type="entry name" value="P-loop containing nucleoside triphosphate hydrolases"/>
    <property type="match status" value="1"/>
</dbReference>
<dbReference type="AlphaFoldDB" id="A0A2K1Z0E1"/>
<gene>
    <name evidence="1" type="ORF">POPTR_009G000500</name>
</gene>
<protein>
    <submittedName>
        <fullName evidence="1">Uncharacterized protein</fullName>
    </submittedName>
</protein>
<accession>A0A2K1Z0E1</accession>
<keyword evidence="2" id="KW-1185">Reference proteome</keyword>
<organism evidence="1 2">
    <name type="scientific">Populus trichocarpa</name>
    <name type="common">Western balsam poplar</name>
    <name type="synonym">Populus balsamifera subsp. trichocarpa</name>
    <dbReference type="NCBI Taxonomy" id="3694"/>
    <lineage>
        <taxon>Eukaryota</taxon>
        <taxon>Viridiplantae</taxon>
        <taxon>Streptophyta</taxon>
        <taxon>Embryophyta</taxon>
        <taxon>Tracheophyta</taxon>
        <taxon>Spermatophyta</taxon>
        <taxon>Magnoliopsida</taxon>
        <taxon>eudicotyledons</taxon>
        <taxon>Gunneridae</taxon>
        <taxon>Pentapetalae</taxon>
        <taxon>rosids</taxon>
        <taxon>fabids</taxon>
        <taxon>Malpighiales</taxon>
        <taxon>Salicaceae</taxon>
        <taxon>Saliceae</taxon>
        <taxon>Populus</taxon>
    </lineage>
</organism>
<proteinExistence type="predicted"/>
<reference evidence="1 2" key="1">
    <citation type="journal article" date="2006" name="Science">
        <title>The genome of black cottonwood, Populus trichocarpa (Torr. &amp; Gray).</title>
        <authorList>
            <person name="Tuskan G.A."/>
            <person name="Difazio S."/>
            <person name="Jansson S."/>
            <person name="Bohlmann J."/>
            <person name="Grigoriev I."/>
            <person name="Hellsten U."/>
            <person name="Putnam N."/>
            <person name="Ralph S."/>
            <person name="Rombauts S."/>
            <person name="Salamov A."/>
            <person name="Schein J."/>
            <person name="Sterck L."/>
            <person name="Aerts A."/>
            <person name="Bhalerao R.R."/>
            <person name="Bhalerao R.P."/>
            <person name="Blaudez D."/>
            <person name="Boerjan W."/>
            <person name="Brun A."/>
            <person name="Brunner A."/>
            <person name="Busov V."/>
            <person name="Campbell M."/>
            <person name="Carlson J."/>
            <person name="Chalot M."/>
            <person name="Chapman J."/>
            <person name="Chen G.L."/>
            <person name="Cooper D."/>
            <person name="Coutinho P.M."/>
            <person name="Couturier J."/>
            <person name="Covert S."/>
            <person name="Cronk Q."/>
            <person name="Cunningham R."/>
            <person name="Davis J."/>
            <person name="Degroeve S."/>
            <person name="Dejardin A."/>
            <person name="Depamphilis C."/>
            <person name="Detter J."/>
            <person name="Dirks B."/>
            <person name="Dubchak I."/>
            <person name="Duplessis S."/>
            <person name="Ehlting J."/>
            <person name="Ellis B."/>
            <person name="Gendler K."/>
            <person name="Goodstein D."/>
            <person name="Gribskov M."/>
            <person name="Grimwood J."/>
            <person name="Groover A."/>
            <person name="Gunter L."/>
            <person name="Hamberger B."/>
            <person name="Heinze B."/>
            <person name="Helariutta Y."/>
            <person name="Henrissat B."/>
            <person name="Holligan D."/>
            <person name="Holt R."/>
            <person name="Huang W."/>
            <person name="Islam-Faridi N."/>
            <person name="Jones S."/>
            <person name="Jones-Rhoades M."/>
            <person name="Jorgensen R."/>
            <person name="Joshi C."/>
            <person name="Kangasjarvi J."/>
            <person name="Karlsson J."/>
            <person name="Kelleher C."/>
            <person name="Kirkpatrick R."/>
            <person name="Kirst M."/>
            <person name="Kohler A."/>
            <person name="Kalluri U."/>
            <person name="Larimer F."/>
            <person name="Leebens-Mack J."/>
            <person name="Leple J.C."/>
            <person name="Locascio P."/>
            <person name="Lou Y."/>
            <person name="Lucas S."/>
            <person name="Martin F."/>
            <person name="Montanini B."/>
            <person name="Napoli C."/>
            <person name="Nelson D.R."/>
            <person name="Nelson C."/>
            <person name="Nieminen K."/>
            <person name="Nilsson O."/>
            <person name="Pereda V."/>
            <person name="Peter G."/>
            <person name="Philippe R."/>
            <person name="Pilate G."/>
            <person name="Poliakov A."/>
            <person name="Razumovskaya J."/>
            <person name="Richardson P."/>
            <person name="Rinaldi C."/>
            <person name="Ritland K."/>
            <person name="Rouze P."/>
            <person name="Ryaboy D."/>
            <person name="Schmutz J."/>
            <person name="Schrader J."/>
            <person name="Segerman B."/>
            <person name="Shin H."/>
            <person name="Siddiqui A."/>
            <person name="Sterky F."/>
            <person name="Terry A."/>
            <person name="Tsai C.J."/>
            <person name="Uberbacher E."/>
            <person name="Unneberg P."/>
            <person name="Vahala J."/>
            <person name="Wall K."/>
            <person name="Wessler S."/>
            <person name="Yang G."/>
            <person name="Yin T."/>
            <person name="Douglas C."/>
            <person name="Marra M."/>
            <person name="Sandberg G."/>
            <person name="Van de Peer Y."/>
            <person name="Rokhsar D."/>
        </authorList>
    </citation>
    <scope>NUCLEOTIDE SEQUENCE [LARGE SCALE GENOMIC DNA]</scope>
    <source>
        <strain evidence="2">cv. Nisqually</strain>
    </source>
</reference>